<dbReference type="InterPro" id="IPR050330">
    <property type="entry name" value="Bact_OuterMem_StrucFunc"/>
</dbReference>
<sequence length="671" mass="68782">MMKTLKTTTALVAGLTALMPATIPVASFAQTDATAQTACIAKAIADGKSDADAKKACADDAAKEGDAAQAQPEEAQPAPEADPAPKAEADAAPSQDKTKPAPEADAAPAPEADSSATAEPEATPAPAPKADGSAKAETDAAPKAQAGAQADVKADAETQAQDDTAPTPEAEARTNADTATTDAAPMTQDNADAAAKAAIEGQKPEGTKAGTEAETTTEAPKPENKPAPKAAETEQPKADDTASGDATAKTDAEAQAKPAPTSDGTATTDAQTEATASGDATAEGDQAATDTEAKDAPAAAQVLEKALADNKQAADGAPVENEALSSSADDPGADEVTAREETITKENARSSDEDFATGVSGKSTTETQTAEPAKKKERGLNLLESTAVAGLGALAVGALLNNGSKVAVNSGDRVVVQNQDGSYALVKDDNALLRQPGARIRTQDFADGSSRTIVTKEDGSQIVTVYDGQRRMLKRTLIQPNGERYLLIDDATGTQPVDVSNLPKAAPTVSVSSSDEAALRKALDRQARVDRTFTLAQVRDIRQVRDLAPAVAVDNITFPTGSAAIQPDQARALAALGQTLQARIADNPREIFLIEGHTDAVGSAASNLALSDRRAESVALALSEYFGVPSENLVVQGYGEQDLKVQTDGPSEANRRAAVRRITDLLRVAQN</sequence>
<feature type="compositionally biased region" description="Basic and acidic residues" evidence="2">
    <location>
        <begin position="220"/>
        <end position="240"/>
    </location>
</feature>
<evidence type="ECO:0000313" key="6">
    <source>
        <dbReference type="Proteomes" id="UP000027725"/>
    </source>
</evidence>
<gene>
    <name evidence="5" type="ORF">DL1_19055</name>
</gene>
<feature type="compositionally biased region" description="Low complexity" evidence="2">
    <location>
        <begin position="141"/>
        <end position="150"/>
    </location>
</feature>
<dbReference type="GO" id="GO:0016020">
    <property type="term" value="C:membrane"/>
    <property type="evidence" value="ECO:0007669"/>
    <property type="project" value="UniProtKB-UniRule"/>
</dbReference>
<feature type="compositionally biased region" description="Low complexity" evidence="2">
    <location>
        <begin position="103"/>
        <end position="124"/>
    </location>
</feature>
<evidence type="ECO:0000259" key="4">
    <source>
        <dbReference type="PROSITE" id="PS51123"/>
    </source>
</evidence>
<dbReference type="AlphaFoldDB" id="A0A074U6G3"/>
<keyword evidence="1" id="KW-0472">Membrane</keyword>
<comment type="caution">
    <text evidence="5">The sequence shown here is derived from an EMBL/GenBank/DDBJ whole genome shotgun (WGS) entry which is preliminary data.</text>
</comment>
<dbReference type="eggNOG" id="COG2885">
    <property type="taxonomic scope" value="Bacteria"/>
</dbReference>
<accession>A0A074U6G3</accession>
<dbReference type="PANTHER" id="PTHR30329:SF21">
    <property type="entry name" value="LIPOPROTEIN YIAD-RELATED"/>
    <property type="match status" value="1"/>
</dbReference>
<feature type="compositionally biased region" description="Polar residues" evidence="2">
    <location>
        <begin position="360"/>
        <end position="370"/>
    </location>
</feature>
<proteinExistence type="predicted"/>
<feature type="compositionally biased region" description="Low complexity" evidence="2">
    <location>
        <begin position="67"/>
        <end position="82"/>
    </location>
</feature>
<dbReference type="Pfam" id="PF00691">
    <property type="entry name" value="OmpA"/>
    <property type="match status" value="1"/>
</dbReference>
<dbReference type="InterPro" id="IPR006665">
    <property type="entry name" value="OmpA-like"/>
</dbReference>
<name>A0A074U6G3_9RHOB</name>
<dbReference type="PROSITE" id="PS51123">
    <property type="entry name" value="OMPA_2"/>
    <property type="match status" value="1"/>
</dbReference>
<feature type="compositionally biased region" description="Low complexity" evidence="2">
    <location>
        <begin position="173"/>
        <end position="184"/>
    </location>
</feature>
<feature type="compositionally biased region" description="Low complexity" evidence="2">
    <location>
        <begin position="207"/>
        <end position="219"/>
    </location>
</feature>
<feature type="domain" description="OmpA-like" evidence="4">
    <location>
        <begin position="545"/>
        <end position="671"/>
    </location>
</feature>
<keyword evidence="6" id="KW-1185">Reference proteome</keyword>
<reference evidence="5 6" key="1">
    <citation type="submission" date="2014-03" db="EMBL/GenBank/DDBJ databases">
        <title>The draft genome sequence of Thioclava dalianensis DLFJ1-1.</title>
        <authorList>
            <person name="Lai Q."/>
            <person name="Shao Z."/>
        </authorList>
    </citation>
    <scope>NUCLEOTIDE SEQUENCE [LARGE SCALE GENOMIC DNA]</scope>
    <source>
        <strain evidence="5 6">DLFJ1-1</strain>
    </source>
</reference>
<feature type="chain" id="PRO_5001701799" evidence="3">
    <location>
        <begin position="30"/>
        <end position="671"/>
    </location>
</feature>
<dbReference type="Gene3D" id="3.30.1330.60">
    <property type="entry name" value="OmpA-like domain"/>
    <property type="match status" value="1"/>
</dbReference>
<dbReference type="PANTHER" id="PTHR30329">
    <property type="entry name" value="STATOR ELEMENT OF FLAGELLAR MOTOR COMPLEX"/>
    <property type="match status" value="1"/>
</dbReference>
<evidence type="ECO:0000256" key="2">
    <source>
        <dbReference type="SAM" id="MobiDB-lite"/>
    </source>
</evidence>
<dbReference type="EMBL" id="JHEH01000007">
    <property type="protein sequence ID" value="KEP70222.1"/>
    <property type="molecule type" value="Genomic_DNA"/>
</dbReference>
<feature type="compositionally biased region" description="Low complexity" evidence="2">
    <location>
        <begin position="265"/>
        <end position="276"/>
    </location>
</feature>
<dbReference type="STRING" id="1185766.SAMN05216224_101470"/>
<evidence type="ECO:0000256" key="3">
    <source>
        <dbReference type="SAM" id="SignalP"/>
    </source>
</evidence>
<feature type="signal peptide" evidence="3">
    <location>
        <begin position="1"/>
        <end position="29"/>
    </location>
</feature>
<feature type="region of interest" description="Disordered" evidence="2">
    <location>
        <begin position="60"/>
        <end position="378"/>
    </location>
</feature>
<evidence type="ECO:0000256" key="1">
    <source>
        <dbReference type="PROSITE-ProRule" id="PRU00473"/>
    </source>
</evidence>
<keyword evidence="3" id="KW-0732">Signal</keyword>
<dbReference type="SUPFAM" id="SSF103088">
    <property type="entry name" value="OmpA-like"/>
    <property type="match status" value="1"/>
</dbReference>
<evidence type="ECO:0000313" key="5">
    <source>
        <dbReference type="EMBL" id="KEP70222.1"/>
    </source>
</evidence>
<dbReference type="CDD" id="cd07185">
    <property type="entry name" value="OmpA_C-like"/>
    <property type="match status" value="1"/>
</dbReference>
<dbReference type="InterPro" id="IPR036737">
    <property type="entry name" value="OmpA-like_sf"/>
</dbReference>
<feature type="compositionally biased region" description="Basic and acidic residues" evidence="2">
    <location>
        <begin position="336"/>
        <end position="352"/>
    </location>
</feature>
<protein>
    <submittedName>
        <fullName evidence="5">Membrane protein</fullName>
    </submittedName>
</protein>
<organism evidence="5 6">
    <name type="scientific">Thioclava dalianensis</name>
    <dbReference type="NCBI Taxonomy" id="1185766"/>
    <lineage>
        <taxon>Bacteria</taxon>
        <taxon>Pseudomonadati</taxon>
        <taxon>Pseudomonadota</taxon>
        <taxon>Alphaproteobacteria</taxon>
        <taxon>Rhodobacterales</taxon>
        <taxon>Paracoccaceae</taxon>
        <taxon>Thioclava</taxon>
    </lineage>
</organism>
<dbReference type="Proteomes" id="UP000027725">
    <property type="component" value="Unassembled WGS sequence"/>
</dbReference>